<evidence type="ECO:0000313" key="3">
    <source>
        <dbReference type="EMBL" id="SBT52599.1"/>
    </source>
</evidence>
<evidence type="ECO:0000256" key="2">
    <source>
        <dbReference type="SAM" id="Phobius"/>
    </source>
</evidence>
<keyword evidence="2" id="KW-0812">Transmembrane</keyword>
<accession>A0A1A9A8R0</accession>
<keyword evidence="2" id="KW-0472">Membrane</keyword>
<proteinExistence type="predicted"/>
<evidence type="ECO:0000313" key="4">
    <source>
        <dbReference type="Proteomes" id="UP000199385"/>
    </source>
</evidence>
<evidence type="ECO:0000256" key="1">
    <source>
        <dbReference type="SAM" id="MobiDB-lite"/>
    </source>
</evidence>
<dbReference type="PATRIC" id="fig|261654.4.peg.5776"/>
<feature type="region of interest" description="Disordered" evidence="1">
    <location>
        <begin position="150"/>
        <end position="169"/>
    </location>
</feature>
<reference evidence="4" key="1">
    <citation type="submission" date="2016-06" db="EMBL/GenBank/DDBJ databases">
        <authorList>
            <person name="Varghese N."/>
            <person name="Submissions Spin"/>
        </authorList>
    </citation>
    <scope>NUCLEOTIDE SEQUENCE [LARGE SCALE GENOMIC DNA]</scope>
    <source>
        <strain evidence="4">DSM 44815</strain>
    </source>
</reference>
<sequence length="297" mass="30547">MGDLAPARHTAREGVTERLAELVAPAAARVRVAVGVAPEGPVTRVGVGRARRRRRRVLLVAAGVVALALVLVYAGPGPESDRRPAVPAAVPPVAASRPAPTAPPATVVPATGNPAFPGGPLLSVEPEPIPARVDLTALGARDWIHWGGNGGGSVQRKQAGTGEIGDPGGERLEHAASVAAFAWTDGTPVARQEGLRYGVFQRGAGKSFAVTVAGSGDLRTVRLFVGTFGAGARLDLRLSGGGDPAVREVALAADDRFFQYVVHFRAPRGTRLLITWRALTVAGGDNDGVTMEAVTAS</sequence>
<keyword evidence="2" id="KW-1133">Transmembrane helix</keyword>
<gene>
    <name evidence="3" type="ORF">GA0070611_5703</name>
</gene>
<keyword evidence="4" id="KW-1185">Reference proteome</keyword>
<dbReference type="EMBL" id="LT594323">
    <property type="protein sequence ID" value="SBT52599.1"/>
    <property type="molecule type" value="Genomic_DNA"/>
</dbReference>
<feature type="transmembrane region" description="Helical" evidence="2">
    <location>
        <begin position="57"/>
        <end position="75"/>
    </location>
</feature>
<dbReference type="STRING" id="261654.GA0070611_5703"/>
<organism evidence="3 4">
    <name type="scientific">Micromonospora auratinigra</name>
    <dbReference type="NCBI Taxonomy" id="261654"/>
    <lineage>
        <taxon>Bacteria</taxon>
        <taxon>Bacillati</taxon>
        <taxon>Actinomycetota</taxon>
        <taxon>Actinomycetes</taxon>
        <taxon>Micromonosporales</taxon>
        <taxon>Micromonosporaceae</taxon>
        <taxon>Micromonospora</taxon>
    </lineage>
</organism>
<protein>
    <recommendedName>
        <fullName evidence="5">NPCBM/NEW2 domain-containing protein</fullName>
    </recommendedName>
</protein>
<dbReference type="AlphaFoldDB" id="A0A1A9A8R0"/>
<evidence type="ECO:0008006" key="5">
    <source>
        <dbReference type="Google" id="ProtNLM"/>
    </source>
</evidence>
<name>A0A1A9A8R0_9ACTN</name>
<dbReference type="Proteomes" id="UP000199385">
    <property type="component" value="Chromosome I"/>
</dbReference>
<dbReference type="RefSeq" id="WP_231921249.1">
    <property type="nucleotide sequence ID" value="NZ_LT594323.1"/>
</dbReference>